<protein>
    <submittedName>
        <fullName evidence="2">Uncharacterized protein</fullName>
    </submittedName>
</protein>
<dbReference type="AlphaFoldDB" id="A0AAV7TKD5"/>
<gene>
    <name evidence="2" type="ORF">NDU88_002321</name>
</gene>
<keyword evidence="3" id="KW-1185">Reference proteome</keyword>
<dbReference type="EMBL" id="JANPWB010000006">
    <property type="protein sequence ID" value="KAJ1177057.1"/>
    <property type="molecule type" value="Genomic_DNA"/>
</dbReference>
<evidence type="ECO:0000313" key="3">
    <source>
        <dbReference type="Proteomes" id="UP001066276"/>
    </source>
</evidence>
<evidence type="ECO:0000256" key="1">
    <source>
        <dbReference type="SAM" id="MobiDB-lite"/>
    </source>
</evidence>
<dbReference type="SUPFAM" id="SSF57997">
    <property type="entry name" value="Tropomyosin"/>
    <property type="match status" value="1"/>
</dbReference>
<sequence length="117" mass="13666">MGCASGLWGLRDWGSIMCSINAKLDHLTEQRDHLKERMDGHDTHLEQVESRTSDLEDSQRGDEEKLLQMERVLEFREKLSEYEEVALREQCFLGREAKARRYGAGEWTGRTLVEMLH</sequence>
<dbReference type="Proteomes" id="UP001066276">
    <property type="component" value="Chromosome 3_2"/>
</dbReference>
<comment type="caution">
    <text evidence="2">The sequence shown here is derived from an EMBL/GenBank/DDBJ whole genome shotgun (WGS) entry which is preliminary data.</text>
</comment>
<proteinExistence type="predicted"/>
<evidence type="ECO:0000313" key="2">
    <source>
        <dbReference type="EMBL" id="KAJ1177057.1"/>
    </source>
</evidence>
<reference evidence="2" key="1">
    <citation type="journal article" date="2022" name="bioRxiv">
        <title>Sequencing and chromosome-scale assembly of the giantPleurodeles waltlgenome.</title>
        <authorList>
            <person name="Brown T."/>
            <person name="Elewa A."/>
            <person name="Iarovenko S."/>
            <person name="Subramanian E."/>
            <person name="Araus A.J."/>
            <person name="Petzold A."/>
            <person name="Susuki M."/>
            <person name="Suzuki K.-i.T."/>
            <person name="Hayashi T."/>
            <person name="Toyoda A."/>
            <person name="Oliveira C."/>
            <person name="Osipova E."/>
            <person name="Leigh N.D."/>
            <person name="Simon A."/>
            <person name="Yun M.H."/>
        </authorList>
    </citation>
    <scope>NUCLEOTIDE SEQUENCE</scope>
    <source>
        <strain evidence="2">20211129_DDA</strain>
        <tissue evidence="2">Liver</tissue>
    </source>
</reference>
<name>A0AAV7TKD5_PLEWA</name>
<feature type="region of interest" description="Disordered" evidence="1">
    <location>
        <begin position="36"/>
        <end position="62"/>
    </location>
</feature>
<organism evidence="2 3">
    <name type="scientific">Pleurodeles waltl</name>
    <name type="common">Iberian ribbed newt</name>
    <dbReference type="NCBI Taxonomy" id="8319"/>
    <lineage>
        <taxon>Eukaryota</taxon>
        <taxon>Metazoa</taxon>
        <taxon>Chordata</taxon>
        <taxon>Craniata</taxon>
        <taxon>Vertebrata</taxon>
        <taxon>Euteleostomi</taxon>
        <taxon>Amphibia</taxon>
        <taxon>Batrachia</taxon>
        <taxon>Caudata</taxon>
        <taxon>Salamandroidea</taxon>
        <taxon>Salamandridae</taxon>
        <taxon>Pleurodelinae</taxon>
        <taxon>Pleurodeles</taxon>
    </lineage>
</organism>
<accession>A0AAV7TKD5</accession>